<dbReference type="InterPro" id="IPR013956">
    <property type="entry name" value="E3_ubiquit_lig_Bre1"/>
</dbReference>
<dbReference type="EC" id="2.3.2.27" evidence="14"/>
<comment type="caution">
    <text evidence="18">The sequence shown here is derived from an EMBL/GenBank/DDBJ whole genome shotgun (WGS) entry which is preliminary data.</text>
</comment>
<gene>
    <name evidence="18" type="ORF">EMPS_10997</name>
</gene>
<keyword evidence="10 14" id="KW-0156">Chromatin regulator</keyword>
<dbReference type="PROSITE" id="PS50089">
    <property type="entry name" value="ZF_RING_2"/>
    <property type="match status" value="1"/>
</dbReference>
<feature type="region of interest" description="Disordered" evidence="16">
    <location>
        <begin position="1"/>
        <end position="62"/>
    </location>
</feature>
<dbReference type="AlphaFoldDB" id="A0A9P3M1T6"/>
<keyword evidence="7 13" id="KW-0863">Zinc-finger</keyword>
<evidence type="ECO:0000256" key="1">
    <source>
        <dbReference type="ARBA" id="ARBA00000900"/>
    </source>
</evidence>
<dbReference type="GO" id="GO:0061630">
    <property type="term" value="F:ubiquitin protein ligase activity"/>
    <property type="evidence" value="ECO:0007669"/>
    <property type="project" value="UniProtKB-EC"/>
</dbReference>
<dbReference type="SUPFAM" id="SSF57850">
    <property type="entry name" value="RING/U-box"/>
    <property type="match status" value="1"/>
</dbReference>
<dbReference type="InterPro" id="IPR001841">
    <property type="entry name" value="Znf_RING"/>
</dbReference>
<dbReference type="Pfam" id="PF08647">
    <property type="entry name" value="BRE1"/>
    <property type="match status" value="1"/>
</dbReference>
<evidence type="ECO:0000313" key="19">
    <source>
        <dbReference type="Proteomes" id="UP000827284"/>
    </source>
</evidence>
<dbReference type="EMBL" id="BQFW01000015">
    <property type="protein sequence ID" value="GJJ78638.1"/>
    <property type="molecule type" value="Genomic_DNA"/>
</dbReference>
<dbReference type="Proteomes" id="UP000827284">
    <property type="component" value="Unassembled WGS sequence"/>
</dbReference>
<organism evidence="18 19">
    <name type="scientific">Entomortierella parvispora</name>
    <dbReference type="NCBI Taxonomy" id="205924"/>
    <lineage>
        <taxon>Eukaryota</taxon>
        <taxon>Fungi</taxon>
        <taxon>Fungi incertae sedis</taxon>
        <taxon>Mucoromycota</taxon>
        <taxon>Mortierellomycotina</taxon>
        <taxon>Mortierellomycetes</taxon>
        <taxon>Mortierellales</taxon>
        <taxon>Mortierellaceae</taxon>
        <taxon>Entomortierella</taxon>
    </lineage>
</organism>
<feature type="coiled-coil region" evidence="15">
    <location>
        <begin position="235"/>
        <end position="297"/>
    </location>
</feature>
<evidence type="ECO:0000256" key="2">
    <source>
        <dbReference type="ARBA" id="ARBA00004123"/>
    </source>
</evidence>
<comment type="similarity">
    <text evidence="4 14">Belongs to the BRE1 family.</text>
</comment>
<dbReference type="GO" id="GO:0008270">
    <property type="term" value="F:zinc ion binding"/>
    <property type="evidence" value="ECO:0007669"/>
    <property type="project" value="UniProtKB-KW"/>
</dbReference>
<protein>
    <recommendedName>
        <fullName evidence="14">E3 ubiquitin protein ligase</fullName>
        <ecNumber evidence="14">2.3.2.27</ecNumber>
    </recommendedName>
</protein>
<evidence type="ECO:0000313" key="18">
    <source>
        <dbReference type="EMBL" id="GJJ78638.1"/>
    </source>
</evidence>
<keyword evidence="12 14" id="KW-0539">Nucleus</keyword>
<accession>A0A9P3M1T6</accession>
<proteinExistence type="inferred from homology"/>
<name>A0A9P3M1T6_9FUNG</name>
<comment type="catalytic activity">
    <reaction evidence="1 14">
        <text>S-ubiquitinyl-[E2 ubiquitin-conjugating enzyme]-L-cysteine + [acceptor protein]-L-lysine = [E2 ubiquitin-conjugating enzyme]-L-cysteine + N(6)-ubiquitinyl-[acceptor protein]-L-lysine.</text>
        <dbReference type="EC" id="2.3.2.27"/>
    </reaction>
</comment>
<dbReference type="GO" id="GO:0006325">
    <property type="term" value="P:chromatin organization"/>
    <property type="evidence" value="ECO:0007669"/>
    <property type="project" value="UniProtKB-KW"/>
</dbReference>
<dbReference type="GO" id="GO:0033503">
    <property type="term" value="C:HULC complex"/>
    <property type="evidence" value="ECO:0007669"/>
    <property type="project" value="TreeGrafter"/>
</dbReference>
<evidence type="ECO:0000256" key="11">
    <source>
        <dbReference type="ARBA" id="ARBA00023054"/>
    </source>
</evidence>
<comment type="pathway">
    <text evidence="3 14">Protein modification; protein ubiquitination.</text>
</comment>
<dbReference type="InterPro" id="IPR013083">
    <property type="entry name" value="Znf_RING/FYVE/PHD"/>
</dbReference>
<evidence type="ECO:0000256" key="6">
    <source>
        <dbReference type="ARBA" id="ARBA00022723"/>
    </source>
</evidence>
<dbReference type="OrthoDB" id="10266039at2759"/>
<dbReference type="GO" id="GO:0016567">
    <property type="term" value="P:protein ubiquitination"/>
    <property type="evidence" value="ECO:0007669"/>
    <property type="project" value="UniProtKB-UniRule"/>
</dbReference>
<evidence type="ECO:0000256" key="5">
    <source>
        <dbReference type="ARBA" id="ARBA00022679"/>
    </source>
</evidence>
<reference evidence="18" key="1">
    <citation type="submission" date="2021-11" db="EMBL/GenBank/DDBJ databases">
        <authorList>
            <person name="Herlambang A."/>
            <person name="Guo Y."/>
            <person name="Takashima Y."/>
            <person name="Nishizawa T."/>
        </authorList>
    </citation>
    <scope>NUCLEOTIDE SEQUENCE</scope>
    <source>
        <strain evidence="18">E1425</strain>
    </source>
</reference>
<feature type="domain" description="RING-type" evidence="17">
    <location>
        <begin position="818"/>
        <end position="857"/>
    </location>
</feature>
<keyword evidence="11 14" id="KW-0175">Coiled coil</keyword>
<feature type="compositionally biased region" description="Polar residues" evidence="16">
    <location>
        <begin position="44"/>
        <end position="54"/>
    </location>
</feature>
<feature type="coiled-coil region" evidence="15">
    <location>
        <begin position="727"/>
        <end position="796"/>
    </location>
</feature>
<reference evidence="18" key="2">
    <citation type="journal article" date="2022" name="Microbiol. Resour. Announc.">
        <title>Whole-Genome Sequence of Entomortierella parvispora E1425, a Mucoromycotan Fungus Associated with Burkholderiaceae-Related Endosymbiotic Bacteria.</title>
        <authorList>
            <person name="Herlambang A."/>
            <person name="Guo Y."/>
            <person name="Takashima Y."/>
            <person name="Narisawa K."/>
            <person name="Ohta H."/>
            <person name="Nishizawa T."/>
        </authorList>
    </citation>
    <scope>NUCLEOTIDE SEQUENCE</scope>
    <source>
        <strain evidence="18">E1425</strain>
    </source>
</reference>
<dbReference type="CDD" id="cd16499">
    <property type="entry name" value="RING-HC_Bre1-like"/>
    <property type="match status" value="1"/>
</dbReference>
<evidence type="ECO:0000256" key="14">
    <source>
        <dbReference type="RuleBase" id="RU365038"/>
    </source>
</evidence>
<dbReference type="Gene3D" id="3.30.40.10">
    <property type="entry name" value="Zinc/RING finger domain, C3HC4 (zinc finger)"/>
    <property type="match status" value="1"/>
</dbReference>
<keyword evidence="8 14" id="KW-0833">Ubl conjugation pathway</keyword>
<evidence type="ECO:0000256" key="3">
    <source>
        <dbReference type="ARBA" id="ARBA00004906"/>
    </source>
</evidence>
<keyword evidence="6 14" id="KW-0479">Metal-binding</keyword>
<dbReference type="Pfam" id="PF13920">
    <property type="entry name" value="zf-C3HC4_3"/>
    <property type="match status" value="1"/>
</dbReference>
<evidence type="ECO:0000256" key="4">
    <source>
        <dbReference type="ARBA" id="ARBA00005555"/>
    </source>
</evidence>
<feature type="compositionally biased region" description="Basic and acidic residues" evidence="16">
    <location>
        <begin position="1"/>
        <end position="17"/>
    </location>
</feature>
<dbReference type="PANTHER" id="PTHR23163:SF0">
    <property type="entry name" value="E3 UBIQUITIN-PROTEIN LIGASE BRE1"/>
    <property type="match status" value="1"/>
</dbReference>
<evidence type="ECO:0000256" key="13">
    <source>
        <dbReference type="PROSITE-ProRule" id="PRU00175"/>
    </source>
</evidence>
<evidence type="ECO:0000256" key="8">
    <source>
        <dbReference type="ARBA" id="ARBA00022786"/>
    </source>
</evidence>
<evidence type="ECO:0000259" key="17">
    <source>
        <dbReference type="PROSITE" id="PS50089"/>
    </source>
</evidence>
<dbReference type="GO" id="GO:0005634">
    <property type="term" value="C:nucleus"/>
    <property type="evidence" value="ECO:0007669"/>
    <property type="project" value="UniProtKB-SubCell"/>
</dbReference>
<evidence type="ECO:0000256" key="7">
    <source>
        <dbReference type="ARBA" id="ARBA00022771"/>
    </source>
</evidence>
<evidence type="ECO:0000256" key="10">
    <source>
        <dbReference type="ARBA" id="ARBA00022853"/>
    </source>
</evidence>
<sequence>MDDRNSHKRRLPEDDTAHIQTGSLPVNGNAAPYTPPPNKRLNSHPGSGNSSPRTPTKEDGEPMTAAEEILLNFQKEAIWRQMQEYLREIGRSNERINKAEKSQGQQDAILSTADSFWSKLLQDLLTMVEQSKIPLKSTDLNAAGMKEFSSAILDSAIDGSHQEIRNLTLGAINPAVGVGSKQVKDVTLGLLRLIESWSQDRTNFRTELAGPGLSVEGSAAVQILAQEHTTIIQHNEKLQMDIDRLQANCHMFADQVSRLKNMLEMTKNRLKESALELDTSRSRIRRIEQRLNAQNGESLNGVVADGQVGSPGVATPSTSELIDLSEASREELLQYRRLAVSRLSEVEEMKAQRTMLHEELEKVKAQLSRIPDEKLQDSEHVRAVLVQMQNLRYEADYQRSVSTTLKSELDDLHASRRKFVDTLENEEKNRRATLEAELKKLESDISRVRDSRDRFQQMYENRCTKDDYEMQQNQEIRKIANTRKDRITTLSADIQRLQTMLATDADDSDPYAFCYKGPNDKSVLTDLQSKWTASEGRLRELSLELEAYKEALSQARSLEEVAASESALREQTQDLSSKIATLEGVVGSDANDEVKSLVATVESNDRTIRRLEYCVQAHEAVQAPLLNELHTVATAWGQLEEATSRKAIDLAQKEDLIFKLLSDKTRQEAKCSTLVRAKEQSTNMTAVMKRQSDLQLEQIKRLEERENASNALVAAGEKEQTKLSSEVVLQKSRLQEFTQQNANLKEKFTKQEEMLSELQVVLKERTDAFEAEAIARKRLLEEAEPLKRKLEEQAKKPEGSSDSEAVKQAARYLQLLKCPACDVNFKSHVILRCMHVFCKSCTDKLVEIRQRKCPTCRESFGANDVKEIYL</sequence>
<keyword evidence="9 14" id="KW-0862">Zinc</keyword>
<evidence type="ECO:0000256" key="12">
    <source>
        <dbReference type="ARBA" id="ARBA00023242"/>
    </source>
</evidence>
<comment type="subcellular location">
    <subcellularLocation>
        <location evidence="2 14">Nucleus</location>
    </subcellularLocation>
</comment>
<feature type="coiled-coil region" evidence="15">
    <location>
        <begin position="424"/>
        <end position="458"/>
    </location>
</feature>
<evidence type="ECO:0000256" key="16">
    <source>
        <dbReference type="SAM" id="MobiDB-lite"/>
    </source>
</evidence>
<dbReference type="PANTHER" id="PTHR23163">
    <property type="entry name" value="RING FINGER PROTEIN-RELATED"/>
    <property type="match status" value="1"/>
</dbReference>
<evidence type="ECO:0000256" key="15">
    <source>
        <dbReference type="SAM" id="Coils"/>
    </source>
</evidence>
<evidence type="ECO:0000256" key="9">
    <source>
        <dbReference type="ARBA" id="ARBA00022833"/>
    </source>
</evidence>
<keyword evidence="5 14" id="KW-0808">Transferase</keyword>
<keyword evidence="19" id="KW-1185">Reference proteome</keyword>